<dbReference type="InterPro" id="IPR052895">
    <property type="entry name" value="HetReg/Transcr_Mod"/>
</dbReference>
<dbReference type="PANTHER" id="PTHR24148:SF64">
    <property type="entry name" value="HETEROKARYON INCOMPATIBILITY DOMAIN-CONTAINING PROTEIN"/>
    <property type="match status" value="1"/>
</dbReference>
<reference evidence="2 3" key="1">
    <citation type="journal article" date="2023" name="G3 (Bethesda)">
        <title>A chromosome-level genome assembly of Zasmidium syzygii isolated from banana leaves.</title>
        <authorList>
            <person name="van Westerhoven A.C."/>
            <person name="Mehrabi R."/>
            <person name="Talebi R."/>
            <person name="Steentjes M.B.F."/>
            <person name="Corcolon B."/>
            <person name="Chong P.A."/>
            <person name="Kema G.H.J."/>
            <person name="Seidl M.F."/>
        </authorList>
    </citation>
    <scope>NUCLEOTIDE SEQUENCE [LARGE SCALE GENOMIC DNA]</scope>
    <source>
        <strain evidence="2 3">P124</strain>
    </source>
</reference>
<dbReference type="InterPro" id="IPR010730">
    <property type="entry name" value="HET"/>
</dbReference>
<organism evidence="2 3">
    <name type="scientific">Zasmidium cellare</name>
    <name type="common">Wine cellar mold</name>
    <name type="synonym">Racodium cellare</name>
    <dbReference type="NCBI Taxonomy" id="395010"/>
    <lineage>
        <taxon>Eukaryota</taxon>
        <taxon>Fungi</taxon>
        <taxon>Dikarya</taxon>
        <taxon>Ascomycota</taxon>
        <taxon>Pezizomycotina</taxon>
        <taxon>Dothideomycetes</taxon>
        <taxon>Dothideomycetidae</taxon>
        <taxon>Mycosphaerellales</taxon>
        <taxon>Mycosphaerellaceae</taxon>
        <taxon>Zasmidium</taxon>
    </lineage>
</organism>
<sequence>MEQWSEFQYTPLGGRGWIRVLTIYSRETIQNEDTFCCILEDVDLAQAEHDPYFALSYSWAMPDGNSSKSHRIYIGEHRVPVTQNLFLGLSRLFRPDLPVRLWIDAICINQTDIAERNEQVAQMSRIYACAKGVFAWLGEGDDEQAMCVLSCLGRSQKTTCEERHLFRVSDGGILDLCELRRKGTWTTDLKGRGFLDVYKIENDKNRRVYVTDMANALRTLLETRYFSRRWIVQEIYHARHVKFFWGAHHFRMKTVAACLQSLLDLINECMGLPSDAGDSLGIIRSVLQMLEMRQDADREGKVVPFHEIVAVTSQLACSDPRDIIFALTSLCPNCGLQPDYNMSVAEVYTAYSRQLIRHGMFEQLLQNIEANRPLHQSYGARLSSFFTKSTQPKGDDLQDLPTWALDLRKGFKLSPSAVTDPFYPPSDLPDQHSPNVQLNPKDNSLTCHVYFLGTIAKTTKEGFRLIDTVMNGKYNRDEARVKIEFPDAHLARKGDIAVAFDQSGSSGFICNNVMLLRKVKDQDAYGLLHWTYRARQELVDNDSSLSRVKEKSVVRIV</sequence>
<proteinExistence type="predicted"/>
<comment type="caution">
    <text evidence="2">The sequence shown here is derived from an EMBL/GenBank/DDBJ whole genome shotgun (WGS) entry which is preliminary data.</text>
</comment>
<name>A0ABR0EJX5_ZASCE</name>
<evidence type="ECO:0000259" key="1">
    <source>
        <dbReference type="Pfam" id="PF06985"/>
    </source>
</evidence>
<keyword evidence="3" id="KW-1185">Reference proteome</keyword>
<evidence type="ECO:0000313" key="3">
    <source>
        <dbReference type="Proteomes" id="UP001305779"/>
    </source>
</evidence>
<dbReference type="PANTHER" id="PTHR24148">
    <property type="entry name" value="ANKYRIN REPEAT DOMAIN-CONTAINING PROTEIN 39 HOMOLOG-RELATED"/>
    <property type="match status" value="1"/>
</dbReference>
<evidence type="ECO:0000313" key="2">
    <source>
        <dbReference type="EMBL" id="KAK4501550.1"/>
    </source>
</evidence>
<gene>
    <name evidence="2" type="ORF">PRZ48_007359</name>
</gene>
<dbReference type="Pfam" id="PF06985">
    <property type="entry name" value="HET"/>
    <property type="match status" value="1"/>
</dbReference>
<dbReference type="Proteomes" id="UP001305779">
    <property type="component" value="Unassembled WGS sequence"/>
</dbReference>
<accession>A0ABR0EJX5</accession>
<feature type="domain" description="Heterokaryon incompatibility" evidence="1">
    <location>
        <begin position="52"/>
        <end position="234"/>
    </location>
</feature>
<dbReference type="EMBL" id="JAXOVC010000005">
    <property type="protein sequence ID" value="KAK4501550.1"/>
    <property type="molecule type" value="Genomic_DNA"/>
</dbReference>
<protein>
    <recommendedName>
        <fullName evidence="1">Heterokaryon incompatibility domain-containing protein</fullName>
    </recommendedName>
</protein>